<dbReference type="EMBL" id="GGEC01088590">
    <property type="protein sequence ID" value="MBX69074.1"/>
    <property type="molecule type" value="Transcribed_RNA"/>
</dbReference>
<dbReference type="PROSITE" id="PS51257">
    <property type="entry name" value="PROKAR_LIPOPROTEIN"/>
    <property type="match status" value="1"/>
</dbReference>
<protein>
    <submittedName>
        <fullName evidence="1">Uncharacterized protein</fullName>
    </submittedName>
</protein>
<evidence type="ECO:0000313" key="1">
    <source>
        <dbReference type="EMBL" id="MBX69074.1"/>
    </source>
</evidence>
<dbReference type="AlphaFoldDB" id="A0A2P2QQB4"/>
<name>A0A2P2QQB4_RHIMU</name>
<organism evidence="1">
    <name type="scientific">Rhizophora mucronata</name>
    <name type="common">Asiatic mangrove</name>
    <dbReference type="NCBI Taxonomy" id="61149"/>
    <lineage>
        <taxon>Eukaryota</taxon>
        <taxon>Viridiplantae</taxon>
        <taxon>Streptophyta</taxon>
        <taxon>Embryophyta</taxon>
        <taxon>Tracheophyta</taxon>
        <taxon>Spermatophyta</taxon>
        <taxon>Magnoliopsida</taxon>
        <taxon>eudicotyledons</taxon>
        <taxon>Gunneridae</taxon>
        <taxon>Pentapetalae</taxon>
        <taxon>rosids</taxon>
        <taxon>fabids</taxon>
        <taxon>Malpighiales</taxon>
        <taxon>Rhizophoraceae</taxon>
        <taxon>Rhizophora</taxon>
    </lineage>
</organism>
<sequence length="42" mass="4849">MLKSTPKYLLAIWLVKYGRQWPYIQVIFACEPANNSASMKTS</sequence>
<proteinExistence type="predicted"/>
<accession>A0A2P2QQB4</accession>
<reference evidence="1" key="1">
    <citation type="submission" date="2018-02" db="EMBL/GenBank/DDBJ databases">
        <title>Rhizophora mucronata_Transcriptome.</title>
        <authorList>
            <person name="Meera S.P."/>
            <person name="Sreeshan A."/>
            <person name="Augustine A."/>
        </authorList>
    </citation>
    <scope>NUCLEOTIDE SEQUENCE</scope>
    <source>
        <tissue evidence="1">Leaf</tissue>
    </source>
</reference>